<keyword evidence="3" id="KW-1185">Reference proteome</keyword>
<organism evidence="2 3">
    <name type="scientific">Cesiribacter andamanensis AMV16</name>
    <dbReference type="NCBI Taxonomy" id="1279009"/>
    <lineage>
        <taxon>Bacteria</taxon>
        <taxon>Pseudomonadati</taxon>
        <taxon>Bacteroidota</taxon>
        <taxon>Cytophagia</taxon>
        <taxon>Cytophagales</taxon>
        <taxon>Cesiribacteraceae</taxon>
        <taxon>Cesiribacter</taxon>
    </lineage>
</organism>
<dbReference type="Proteomes" id="UP000011910">
    <property type="component" value="Unassembled WGS sequence"/>
</dbReference>
<sequence>MSNPFEHILKRLDQLEILIKESQVNNITNAPEEEIITVEGASQFLHLAVPTIYGLVNRRAIPFMKKGKRLFFSKKELTAWLKSGSRRTLIELTQDAPFFSAKALMK</sequence>
<comment type="caution">
    <text evidence="2">The sequence shown here is derived from an EMBL/GenBank/DDBJ whole genome shotgun (WGS) entry which is preliminary data.</text>
</comment>
<dbReference type="STRING" id="1279009.ADICEAN_01416"/>
<dbReference type="Pfam" id="PF12728">
    <property type="entry name" value="HTH_17"/>
    <property type="match status" value="1"/>
</dbReference>
<protein>
    <submittedName>
        <fullName evidence="2">DNA binding domain, excisionase family</fullName>
    </submittedName>
</protein>
<dbReference type="AlphaFoldDB" id="M7NYD6"/>
<feature type="domain" description="Helix-turn-helix" evidence="1">
    <location>
        <begin position="37"/>
        <end position="84"/>
    </location>
</feature>
<dbReference type="RefSeq" id="WP_009194816.1">
    <property type="nucleotide sequence ID" value="NZ_AODQ01000026.1"/>
</dbReference>
<proteinExistence type="predicted"/>
<reference evidence="2 3" key="1">
    <citation type="journal article" date="2013" name="Genome Announc.">
        <title>Draft Genome Sequence of Cesiribacter andamanensis Strain AMV16T, Isolated from a Soil Sample from a Mud Volcano in the Andaman Islands, India.</title>
        <authorList>
            <person name="Shivaji S."/>
            <person name="Ara S."/>
            <person name="Begum Z."/>
            <person name="Srinivas T.N."/>
            <person name="Singh A."/>
            <person name="Kumar Pinnaka A."/>
        </authorList>
    </citation>
    <scope>NUCLEOTIDE SEQUENCE [LARGE SCALE GENOMIC DNA]</scope>
    <source>
        <strain evidence="2 3">AMV16</strain>
    </source>
</reference>
<evidence type="ECO:0000313" key="2">
    <source>
        <dbReference type="EMBL" id="EMR03394.1"/>
    </source>
</evidence>
<evidence type="ECO:0000313" key="3">
    <source>
        <dbReference type="Proteomes" id="UP000011910"/>
    </source>
</evidence>
<evidence type="ECO:0000259" key="1">
    <source>
        <dbReference type="Pfam" id="PF12728"/>
    </source>
</evidence>
<accession>M7NYD6</accession>
<dbReference type="OrthoDB" id="597977at2"/>
<dbReference type="EMBL" id="AODQ01000026">
    <property type="protein sequence ID" value="EMR03394.1"/>
    <property type="molecule type" value="Genomic_DNA"/>
</dbReference>
<name>M7NYD6_9BACT</name>
<dbReference type="eggNOG" id="COG3311">
    <property type="taxonomic scope" value="Bacteria"/>
</dbReference>
<gene>
    <name evidence="2" type="ORF">ADICEAN_01416</name>
</gene>
<dbReference type="InterPro" id="IPR041657">
    <property type="entry name" value="HTH_17"/>
</dbReference>